<protein>
    <submittedName>
        <fullName evidence="2">Uncharacterized protein</fullName>
    </submittedName>
</protein>
<evidence type="ECO:0000256" key="1">
    <source>
        <dbReference type="SAM" id="MobiDB-lite"/>
    </source>
</evidence>
<dbReference type="EnsemblPlants" id="OB01G45000.1">
    <property type="protein sequence ID" value="OB01G45000.1"/>
    <property type="gene ID" value="OB01G45000"/>
</dbReference>
<name>J3L5J4_ORYBR</name>
<feature type="compositionally biased region" description="Polar residues" evidence="1">
    <location>
        <begin position="1"/>
        <end position="21"/>
    </location>
</feature>
<keyword evidence="3" id="KW-1185">Reference proteome</keyword>
<dbReference type="Gramene" id="OB01G45000.1">
    <property type="protein sequence ID" value="OB01G45000.1"/>
    <property type="gene ID" value="OB01G45000"/>
</dbReference>
<dbReference type="HOGENOM" id="CLU_2982239_0_0_1"/>
<dbReference type="AlphaFoldDB" id="J3L5J4"/>
<proteinExistence type="predicted"/>
<evidence type="ECO:0000313" key="3">
    <source>
        <dbReference type="Proteomes" id="UP000006038"/>
    </source>
</evidence>
<dbReference type="Proteomes" id="UP000006038">
    <property type="component" value="Chromosome 1"/>
</dbReference>
<feature type="region of interest" description="Disordered" evidence="1">
    <location>
        <begin position="1"/>
        <end position="26"/>
    </location>
</feature>
<reference evidence="2" key="1">
    <citation type="journal article" date="2013" name="Nat. Commun.">
        <title>Whole-genome sequencing of Oryza brachyantha reveals mechanisms underlying Oryza genome evolution.</title>
        <authorList>
            <person name="Chen J."/>
            <person name="Huang Q."/>
            <person name="Gao D."/>
            <person name="Wang J."/>
            <person name="Lang Y."/>
            <person name="Liu T."/>
            <person name="Li B."/>
            <person name="Bai Z."/>
            <person name="Luis Goicoechea J."/>
            <person name="Liang C."/>
            <person name="Chen C."/>
            <person name="Zhang W."/>
            <person name="Sun S."/>
            <person name="Liao Y."/>
            <person name="Zhang X."/>
            <person name="Yang L."/>
            <person name="Song C."/>
            <person name="Wang M."/>
            <person name="Shi J."/>
            <person name="Liu G."/>
            <person name="Liu J."/>
            <person name="Zhou H."/>
            <person name="Zhou W."/>
            <person name="Yu Q."/>
            <person name="An N."/>
            <person name="Chen Y."/>
            <person name="Cai Q."/>
            <person name="Wang B."/>
            <person name="Liu B."/>
            <person name="Min J."/>
            <person name="Huang Y."/>
            <person name="Wu H."/>
            <person name="Li Z."/>
            <person name="Zhang Y."/>
            <person name="Yin Y."/>
            <person name="Song W."/>
            <person name="Jiang J."/>
            <person name="Jackson S.A."/>
            <person name="Wing R.A."/>
            <person name="Wang J."/>
            <person name="Chen M."/>
        </authorList>
    </citation>
    <scope>NUCLEOTIDE SEQUENCE [LARGE SCALE GENOMIC DNA]</scope>
    <source>
        <strain evidence="2">cv. IRGC 101232</strain>
    </source>
</reference>
<evidence type="ECO:0000313" key="2">
    <source>
        <dbReference type="EnsemblPlants" id="OB01G45000.1"/>
    </source>
</evidence>
<accession>J3L5J4</accession>
<organism evidence="2">
    <name type="scientific">Oryza brachyantha</name>
    <name type="common">malo sina</name>
    <dbReference type="NCBI Taxonomy" id="4533"/>
    <lineage>
        <taxon>Eukaryota</taxon>
        <taxon>Viridiplantae</taxon>
        <taxon>Streptophyta</taxon>
        <taxon>Embryophyta</taxon>
        <taxon>Tracheophyta</taxon>
        <taxon>Spermatophyta</taxon>
        <taxon>Magnoliopsida</taxon>
        <taxon>Liliopsida</taxon>
        <taxon>Poales</taxon>
        <taxon>Poaceae</taxon>
        <taxon>BOP clade</taxon>
        <taxon>Oryzoideae</taxon>
        <taxon>Oryzeae</taxon>
        <taxon>Oryzinae</taxon>
        <taxon>Oryza</taxon>
    </lineage>
</organism>
<reference evidence="2" key="2">
    <citation type="submission" date="2013-04" db="UniProtKB">
        <authorList>
            <consortium name="EnsemblPlants"/>
        </authorList>
    </citation>
    <scope>IDENTIFICATION</scope>
</reference>
<sequence>MASIKANRSSNAALETPSSSKEGAYSGTFVDSSLRVSRSSRMLLCLFVMRRRYSDSIG</sequence>